<dbReference type="InterPro" id="IPR011048">
    <property type="entry name" value="Haem_d1_sf"/>
</dbReference>
<dbReference type="Gene3D" id="1.10.1130.10">
    <property type="entry name" value="Flavocytochrome C3, Chain A"/>
    <property type="match status" value="1"/>
</dbReference>
<dbReference type="AlphaFoldDB" id="A0A369WS31"/>
<dbReference type="InterPro" id="IPR015943">
    <property type="entry name" value="WD40/YVTN_repeat-like_dom_sf"/>
</dbReference>
<keyword evidence="2" id="KW-0732">Signal</keyword>
<accession>A0A369WS31</accession>
<dbReference type="Gene3D" id="2.130.10.10">
    <property type="entry name" value="YVTN repeat-like/Quinoprotein amine dehydrogenase"/>
    <property type="match status" value="1"/>
</dbReference>
<evidence type="ECO:0000256" key="1">
    <source>
        <dbReference type="SAM" id="MobiDB-lite"/>
    </source>
</evidence>
<feature type="signal peptide" evidence="2">
    <location>
        <begin position="1"/>
        <end position="28"/>
    </location>
</feature>
<feature type="compositionally biased region" description="Basic residues" evidence="1">
    <location>
        <begin position="326"/>
        <end position="340"/>
    </location>
</feature>
<dbReference type="EMBL" id="QQOH01000001">
    <property type="protein sequence ID" value="RDE24351.1"/>
    <property type="molecule type" value="Genomic_DNA"/>
</dbReference>
<reference evidence="3 4" key="1">
    <citation type="submission" date="2018-07" db="EMBL/GenBank/DDBJ databases">
        <title>Motiliproteus coralliicola sp. nov., a bacterium isolated from Coral.</title>
        <authorList>
            <person name="Wang G."/>
        </authorList>
    </citation>
    <scope>NUCLEOTIDE SEQUENCE [LARGE SCALE GENOMIC DNA]</scope>
    <source>
        <strain evidence="3 4">C34</strain>
    </source>
</reference>
<feature type="region of interest" description="Disordered" evidence="1">
    <location>
        <begin position="326"/>
        <end position="360"/>
    </location>
</feature>
<keyword evidence="4" id="KW-1185">Reference proteome</keyword>
<dbReference type="InterPro" id="IPR036280">
    <property type="entry name" value="Multihaem_cyt_sf"/>
</dbReference>
<dbReference type="RefSeq" id="WP_114693937.1">
    <property type="nucleotide sequence ID" value="NZ_QQOH01000001.1"/>
</dbReference>
<evidence type="ECO:0000313" key="4">
    <source>
        <dbReference type="Proteomes" id="UP000253769"/>
    </source>
</evidence>
<dbReference type="Pfam" id="PF02239">
    <property type="entry name" value="Cytochrom_D1"/>
    <property type="match status" value="1"/>
</dbReference>
<dbReference type="Proteomes" id="UP000253769">
    <property type="component" value="Unassembled WGS sequence"/>
</dbReference>
<organism evidence="3 4">
    <name type="scientific">Motiliproteus coralliicola</name>
    <dbReference type="NCBI Taxonomy" id="2283196"/>
    <lineage>
        <taxon>Bacteria</taxon>
        <taxon>Pseudomonadati</taxon>
        <taxon>Pseudomonadota</taxon>
        <taxon>Gammaproteobacteria</taxon>
        <taxon>Oceanospirillales</taxon>
        <taxon>Oceanospirillaceae</taxon>
        <taxon>Motiliproteus</taxon>
    </lineage>
</organism>
<dbReference type="InterPro" id="IPR051200">
    <property type="entry name" value="Host-pathogen_enzymatic-act"/>
</dbReference>
<dbReference type="SUPFAM" id="SSF51004">
    <property type="entry name" value="C-terminal (heme d1) domain of cytochrome cd1-nitrite reductase"/>
    <property type="match status" value="1"/>
</dbReference>
<feature type="chain" id="PRO_5016695050" evidence="2">
    <location>
        <begin position="29"/>
        <end position="988"/>
    </location>
</feature>
<name>A0A369WS31_9GAMM</name>
<dbReference type="PANTHER" id="PTHR47197">
    <property type="entry name" value="PROTEIN NIRF"/>
    <property type="match status" value="1"/>
</dbReference>
<dbReference type="PANTHER" id="PTHR47197:SF3">
    <property type="entry name" value="DIHYDRO-HEME D1 DEHYDROGENASE"/>
    <property type="match status" value="1"/>
</dbReference>
<comment type="caution">
    <text evidence="3">The sequence shown here is derived from an EMBL/GenBank/DDBJ whole genome shotgun (WGS) entry which is preliminary data.</text>
</comment>
<sequence length="988" mass="110518">MIDRFSNAMRAVVLGLAALSVTTLPSQAAQTGDTAKPISSSSIVQSADKQFLFTANFDGGSLTRTAIADPKLQQEVSLGRDLRRVALSDDGSVLAVTSYLDKQVLLLDPDSLELQQRVATGRRPFAVIYDGHNRWFWVTEFEEAKLIAIDHDGAIVKQLETAETPRGLAITADQRLLVTHAMTGQLSIYDLKAESLPLLKRIDLAVKQDPDQFVSQGLPRLLDDIAISPDGSEAWLPHVLWNFDHPFQFQSTVFPAVSVIDLTPGAEQERIDNRKELFRQINIIDNANRTRIVSNPADAEFSADGKKLFVTLAASEDLMVVDLSRRAKKNKKRSKRRKGKQSQGGAQVTQILRHLPGDNPRGLLVDERTLYVQNAMSQDVTSLDAGGSSSFARVKLDTHPLFRTVAKDPYDRNLRNGTRLFHSANTSESPQTPIAGDFWMSCSSCHLDGFNFTNRFLVEGHFQDKKDNAVSGHANLKTMLASATESDLMRLIRDTQGGLGHDDRDGAIDIDPDAKADDLPEQAVLMAKQLKRFIMRPHNLPYLSTWLRVNFDNPNRKLVHPKEWTSSVACSRCHSDLFDQWVDSNHRLMGESNPYYRVMEDVAAAAEGEGFRRWCVACHSPQRLTAGLPFRGEENHMFEKGGTSIKLAYEQGKTDLDEGTGCLFCHRITEMEDPGGNAPYTVDLKNREQYVFEESSIEAARWLGDKQINAKPEVHAESYLQPFYKDERYCKGCHNEFAPGSGALIVDTWGEWAESSFNNPDDPSKHRGCIDCHLVGDISKIGQKQPGLATDGGAIQENLVTHQFTGANHHLVGLRNKEQERMSLELLRTSAEIEQQLVDGVLEVVVHNRGAGHALPTGVADFRQFWLEVRVSDAEGNEIYRSGVADDKGNLPDDSRLFMKVFGDAEGNPVKLHFWRFEKMLSDTRIPADGSRTERFELPDAKGPLTIRTRLLYRIYPQWVTDAVRQKVPDLPEPPIVELNRLEERFDG</sequence>
<protein>
    <submittedName>
        <fullName evidence="3">Uncharacterized protein</fullName>
    </submittedName>
</protein>
<evidence type="ECO:0000256" key="2">
    <source>
        <dbReference type="SAM" id="SignalP"/>
    </source>
</evidence>
<proteinExistence type="predicted"/>
<dbReference type="SUPFAM" id="SSF48695">
    <property type="entry name" value="Multiheme cytochromes"/>
    <property type="match status" value="1"/>
</dbReference>
<evidence type="ECO:0000313" key="3">
    <source>
        <dbReference type="EMBL" id="RDE24351.1"/>
    </source>
</evidence>
<dbReference type="OrthoDB" id="9814800at2"/>
<gene>
    <name evidence="3" type="ORF">DV711_01810</name>
</gene>